<evidence type="ECO:0000313" key="2">
    <source>
        <dbReference type="EMBL" id="SDX25804.1"/>
    </source>
</evidence>
<protein>
    <submittedName>
        <fullName evidence="1">Uncharacterized protein</fullName>
    </submittedName>
</protein>
<gene>
    <name evidence="1" type="ORF">GCM10008024_26860</name>
    <name evidence="2" type="ORF">SAMN05444006_112126</name>
</gene>
<proteinExistence type="predicted"/>
<evidence type="ECO:0000313" key="1">
    <source>
        <dbReference type="EMBL" id="GHE03435.1"/>
    </source>
</evidence>
<reference evidence="1" key="3">
    <citation type="submission" date="2023-06" db="EMBL/GenBank/DDBJ databases">
        <authorList>
            <person name="Sun Q."/>
            <person name="Zhou Y."/>
        </authorList>
    </citation>
    <scope>NUCLEOTIDE SEQUENCE</scope>
    <source>
        <strain evidence="1">CGMCC 1.10859</strain>
    </source>
</reference>
<comment type="caution">
    <text evidence="1">The sequence shown here is derived from an EMBL/GenBank/DDBJ whole genome shotgun (WGS) entry which is preliminary data.</text>
</comment>
<dbReference type="RefSeq" id="WP_035846511.1">
    <property type="nucleotide sequence ID" value="NZ_BNAB01000012.1"/>
</dbReference>
<evidence type="ECO:0000313" key="4">
    <source>
        <dbReference type="Proteomes" id="UP000634647"/>
    </source>
</evidence>
<sequence>MALFPIVIVLVLAAMWWMRRHSTLTRQCRWRAERTHPAPPGQAHFRCAACGAETDCPNGKTPNQCLRP</sequence>
<dbReference type="Proteomes" id="UP000634647">
    <property type="component" value="Unassembled WGS sequence"/>
</dbReference>
<dbReference type="Proteomes" id="UP000199541">
    <property type="component" value="Unassembled WGS sequence"/>
</dbReference>
<name>A0AAN4USK8_9RHOB</name>
<evidence type="ECO:0000313" key="3">
    <source>
        <dbReference type="Proteomes" id="UP000199541"/>
    </source>
</evidence>
<dbReference type="AlphaFoldDB" id="A0AAN4USK8"/>
<dbReference type="EMBL" id="FNOB01000012">
    <property type="protein sequence ID" value="SDX25804.1"/>
    <property type="molecule type" value="Genomic_DNA"/>
</dbReference>
<organism evidence="1 4">
    <name type="scientific">Allgaiera indica</name>
    <dbReference type="NCBI Taxonomy" id="765699"/>
    <lineage>
        <taxon>Bacteria</taxon>
        <taxon>Pseudomonadati</taxon>
        <taxon>Pseudomonadota</taxon>
        <taxon>Alphaproteobacteria</taxon>
        <taxon>Rhodobacterales</taxon>
        <taxon>Paracoccaceae</taxon>
        <taxon>Allgaiera</taxon>
    </lineage>
</organism>
<reference evidence="1" key="1">
    <citation type="journal article" date="2014" name="Int. J. Syst. Evol. Microbiol.">
        <title>Complete genome sequence of Corynebacterium casei LMG S-19264T (=DSM 44701T), isolated from a smear-ripened cheese.</title>
        <authorList>
            <consortium name="US DOE Joint Genome Institute (JGI-PGF)"/>
            <person name="Walter F."/>
            <person name="Albersmeier A."/>
            <person name="Kalinowski J."/>
            <person name="Ruckert C."/>
        </authorList>
    </citation>
    <scope>NUCLEOTIDE SEQUENCE</scope>
    <source>
        <strain evidence="1">CGMCC 1.10859</strain>
    </source>
</reference>
<accession>A0AAN4USK8</accession>
<keyword evidence="3" id="KW-1185">Reference proteome</keyword>
<dbReference type="EMBL" id="BNAB01000012">
    <property type="protein sequence ID" value="GHE03435.1"/>
    <property type="molecule type" value="Genomic_DNA"/>
</dbReference>
<reference evidence="2 3" key="2">
    <citation type="submission" date="2016-10" db="EMBL/GenBank/DDBJ databases">
        <authorList>
            <person name="Varghese N."/>
            <person name="Submissions S."/>
        </authorList>
    </citation>
    <scope>NUCLEOTIDE SEQUENCE [LARGE SCALE GENOMIC DNA]</scope>
    <source>
        <strain evidence="2 3">DSM 24802</strain>
    </source>
</reference>